<keyword evidence="2" id="KW-1185">Reference proteome</keyword>
<accession>A0ABM8DM36</accession>
<evidence type="ECO:0000313" key="2">
    <source>
        <dbReference type="Proteomes" id="UP001242010"/>
    </source>
</evidence>
<dbReference type="Proteomes" id="UP001242010">
    <property type="component" value="Chromosome"/>
</dbReference>
<evidence type="ECO:0000313" key="1">
    <source>
        <dbReference type="EMBL" id="BDU67985.1"/>
    </source>
</evidence>
<proteinExistence type="predicted"/>
<sequence>MACLAGALGAQAPHRILAVERKGLPPYEIADRIYRLEGGQDRGLRVGHRLAFRRPGEARTLGHFRVVEVRATEAEARFEPAGTAYPLKGDLACREDLAGLPVLPLPEPGPIPVPVHPDRPAGPPPQEGVIFFLPQRADLSPAGQQKLRTWVETWGAPGRWVVQVPATRALKPALQKQRTESLLAGLRELGIEHPVVETDPRTADGKYDPAWIRHWD</sequence>
<protein>
    <submittedName>
        <fullName evidence="1">Uncharacterized protein</fullName>
    </submittedName>
</protein>
<dbReference type="EMBL" id="AP027079">
    <property type="protein sequence ID" value="BDU67985.1"/>
    <property type="molecule type" value="Genomic_DNA"/>
</dbReference>
<reference evidence="2" key="1">
    <citation type="journal article" date="2023" name="Int. J. Syst. Evol. Microbiol.">
        <title>Mesoterricola silvestris gen. nov., sp. nov., Mesoterricola sediminis sp. nov., Geothrix oryzae sp. nov., Geothrix edaphica sp. nov., Geothrix rubra sp. nov., and Geothrix limicola sp. nov., six novel members of Acidobacteriota isolated from soils.</title>
        <authorList>
            <person name="Itoh H."/>
            <person name="Sugisawa Y."/>
            <person name="Mise K."/>
            <person name="Xu Z."/>
            <person name="Kuniyasu M."/>
            <person name="Ushijima N."/>
            <person name="Kawano K."/>
            <person name="Kobayashi E."/>
            <person name="Shiratori Y."/>
            <person name="Masuda Y."/>
            <person name="Senoo K."/>
        </authorList>
    </citation>
    <scope>NUCLEOTIDE SEQUENCE [LARGE SCALE GENOMIC DNA]</scope>
    <source>
        <strain evidence="2">Red222</strain>
    </source>
</reference>
<gene>
    <name evidence="1" type="ORF">GETHOR_00860</name>
</gene>
<name>A0ABM8DM36_9BACT</name>
<organism evidence="1 2">
    <name type="scientific">Geothrix oryzae</name>
    <dbReference type="NCBI Taxonomy" id="2927975"/>
    <lineage>
        <taxon>Bacteria</taxon>
        <taxon>Pseudomonadati</taxon>
        <taxon>Acidobacteriota</taxon>
        <taxon>Holophagae</taxon>
        <taxon>Holophagales</taxon>
        <taxon>Holophagaceae</taxon>
        <taxon>Geothrix</taxon>
    </lineage>
</organism>